<proteinExistence type="inferred from homology"/>
<sequence length="292" mass="33312">MTINYNFKVSLLVWASIFVLIGCSDSNQQIVEAEKKVIRVAVEPSHSGVKTRIKFDQLLDYLELKTDARFELVKVNSYTELIDLFVQKKIDLGYFGGVSFVIVNERAGAIPLVSRDIDTRFTSTFIINKKSNINSLLDLKEKSFSFGSRLSTSGHFMPRFFLNQKGLNPEAHFDKIIYSGTHDKTALLVQDGTVDAGVLNSKTVERMLSNGDIDTDKVAILWKTPRFFAHVWAIQPEFDEKQKAMIEDAFLELSLYQERQQSILKSMDAKYFIPISNHDFDSLKKVMNGFNR</sequence>
<dbReference type="Gene3D" id="3.40.190.10">
    <property type="entry name" value="Periplasmic binding protein-like II"/>
    <property type="match status" value="2"/>
</dbReference>
<dbReference type="Proteomes" id="UP000315439">
    <property type="component" value="Unassembled WGS sequence"/>
</dbReference>
<dbReference type="PANTHER" id="PTHR35841:SF1">
    <property type="entry name" value="PHOSPHONATES-BINDING PERIPLASMIC PROTEIN"/>
    <property type="match status" value="1"/>
</dbReference>
<evidence type="ECO:0000256" key="1">
    <source>
        <dbReference type="ARBA" id="ARBA00007162"/>
    </source>
</evidence>
<dbReference type="PANTHER" id="PTHR35841">
    <property type="entry name" value="PHOSPHONATES-BINDING PERIPLASMIC PROTEIN"/>
    <property type="match status" value="1"/>
</dbReference>
<evidence type="ECO:0000313" key="3">
    <source>
        <dbReference type="EMBL" id="TQV87973.1"/>
    </source>
</evidence>
<keyword evidence="2" id="KW-0732">Signal</keyword>
<dbReference type="NCBIfam" id="TIGR01098">
    <property type="entry name" value="3A0109s03R"/>
    <property type="match status" value="1"/>
</dbReference>
<gene>
    <name evidence="3" type="primary">phnD</name>
    <name evidence="3" type="ORF">FLL46_09160</name>
</gene>
<dbReference type="EMBL" id="VIKS01000005">
    <property type="protein sequence ID" value="TQV87973.1"/>
    <property type="molecule type" value="Genomic_DNA"/>
</dbReference>
<dbReference type="SUPFAM" id="SSF53850">
    <property type="entry name" value="Periplasmic binding protein-like II"/>
    <property type="match status" value="1"/>
</dbReference>
<dbReference type="InterPro" id="IPR005770">
    <property type="entry name" value="PhnD"/>
</dbReference>
<protein>
    <submittedName>
        <fullName evidence="3">Phosphate/phosphite/phosphonate ABC transporter substrate-binding protein</fullName>
    </submittedName>
</protein>
<organism evidence="3 4">
    <name type="scientific">Aliikangiella coralliicola</name>
    <dbReference type="NCBI Taxonomy" id="2592383"/>
    <lineage>
        <taxon>Bacteria</taxon>
        <taxon>Pseudomonadati</taxon>
        <taxon>Pseudomonadota</taxon>
        <taxon>Gammaproteobacteria</taxon>
        <taxon>Oceanospirillales</taxon>
        <taxon>Pleioneaceae</taxon>
        <taxon>Aliikangiella</taxon>
    </lineage>
</organism>
<dbReference type="AlphaFoldDB" id="A0A545UF11"/>
<comment type="caution">
    <text evidence="3">The sequence shown here is derived from an EMBL/GenBank/DDBJ whole genome shotgun (WGS) entry which is preliminary data.</text>
</comment>
<name>A0A545UF11_9GAMM</name>
<dbReference type="GO" id="GO:0043190">
    <property type="term" value="C:ATP-binding cassette (ABC) transporter complex"/>
    <property type="evidence" value="ECO:0007669"/>
    <property type="project" value="InterPro"/>
</dbReference>
<comment type="similarity">
    <text evidence="1">Belongs to the phosphate/phosphite/phosphonate binding protein family.</text>
</comment>
<dbReference type="Pfam" id="PF12974">
    <property type="entry name" value="Phosphonate-bd"/>
    <property type="match status" value="1"/>
</dbReference>
<evidence type="ECO:0000313" key="4">
    <source>
        <dbReference type="Proteomes" id="UP000315439"/>
    </source>
</evidence>
<dbReference type="OrthoDB" id="225238at2"/>
<evidence type="ECO:0000256" key="2">
    <source>
        <dbReference type="ARBA" id="ARBA00022729"/>
    </source>
</evidence>
<keyword evidence="4" id="KW-1185">Reference proteome</keyword>
<accession>A0A545UF11</accession>
<dbReference type="GO" id="GO:0055085">
    <property type="term" value="P:transmembrane transport"/>
    <property type="evidence" value="ECO:0007669"/>
    <property type="project" value="InterPro"/>
</dbReference>
<reference evidence="3 4" key="1">
    <citation type="submission" date="2019-07" db="EMBL/GenBank/DDBJ databases">
        <title>Draft genome for Aliikangiella sp. M105.</title>
        <authorList>
            <person name="Wang G."/>
        </authorList>
    </citation>
    <scope>NUCLEOTIDE SEQUENCE [LARGE SCALE GENOMIC DNA]</scope>
    <source>
        <strain evidence="3 4">M105</strain>
    </source>
</reference>
<dbReference type="RefSeq" id="WP_142893214.1">
    <property type="nucleotide sequence ID" value="NZ_ML660163.1"/>
</dbReference>